<dbReference type="InterPro" id="IPR058059">
    <property type="entry name" value="PA3496-like"/>
</dbReference>
<sequence length="74" mass="8775">MPRHHAVNVATDIPRLDAKTRRKLEDQRRMAFRRAIEQHNEERRLSQAIDDYPDLIAINYVRALRAETRRQPGA</sequence>
<gene>
    <name evidence="1" type="ORF">SAMN05216201_11269</name>
</gene>
<proteinExistence type="predicted"/>
<dbReference type="OrthoDB" id="7019550at2"/>
<keyword evidence="2" id="KW-1185">Reference proteome</keyword>
<protein>
    <submittedName>
        <fullName evidence="1">Uncharacterized protein</fullName>
    </submittedName>
</protein>
<evidence type="ECO:0000313" key="2">
    <source>
        <dbReference type="Proteomes" id="UP000242930"/>
    </source>
</evidence>
<accession>A0A1H7A7H0</accession>
<dbReference type="NCBIfam" id="NF046101">
    <property type="entry name" value="PA3496_fam"/>
    <property type="match status" value="1"/>
</dbReference>
<organism evidence="1 2">
    <name type="scientific">Pseudomonas linyingensis</name>
    <dbReference type="NCBI Taxonomy" id="915471"/>
    <lineage>
        <taxon>Bacteria</taxon>
        <taxon>Pseudomonadati</taxon>
        <taxon>Pseudomonadota</taxon>
        <taxon>Gammaproteobacteria</taxon>
        <taxon>Pseudomonadales</taxon>
        <taxon>Pseudomonadaceae</taxon>
        <taxon>Pseudomonas</taxon>
    </lineage>
</organism>
<dbReference type="Proteomes" id="UP000242930">
    <property type="component" value="Unassembled WGS sequence"/>
</dbReference>
<dbReference type="EMBL" id="FNZE01000012">
    <property type="protein sequence ID" value="SEJ61603.1"/>
    <property type="molecule type" value="Genomic_DNA"/>
</dbReference>
<evidence type="ECO:0000313" key="1">
    <source>
        <dbReference type="EMBL" id="SEJ61603.1"/>
    </source>
</evidence>
<dbReference type="AlphaFoldDB" id="A0A1H7A7H0"/>
<name>A0A1H7A7H0_9PSED</name>
<dbReference type="RefSeq" id="WP_090312334.1">
    <property type="nucleotide sequence ID" value="NZ_FNZE01000012.1"/>
</dbReference>
<reference evidence="2" key="1">
    <citation type="submission" date="2016-10" db="EMBL/GenBank/DDBJ databases">
        <authorList>
            <person name="Varghese N."/>
            <person name="Submissions S."/>
        </authorList>
    </citation>
    <scope>NUCLEOTIDE SEQUENCE [LARGE SCALE GENOMIC DNA]</scope>
    <source>
        <strain evidence="2">LMG 25967</strain>
    </source>
</reference>